<evidence type="ECO:0000256" key="2">
    <source>
        <dbReference type="ARBA" id="ARBA00022676"/>
    </source>
</evidence>
<protein>
    <submittedName>
        <fullName evidence="6">Glycosyl transferase</fullName>
    </submittedName>
</protein>
<dbReference type="PANTHER" id="PTHR43179:SF12">
    <property type="entry name" value="GALACTOFURANOSYLTRANSFERASE GLFT2"/>
    <property type="match status" value="1"/>
</dbReference>
<keyword evidence="2" id="KW-0328">Glycosyltransferase</keyword>
<keyword evidence="4" id="KW-0812">Transmembrane</keyword>
<feature type="transmembrane region" description="Helical" evidence="4">
    <location>
        <begin position="256"/>
        <end position="278"/>
    </location>
</feature>
<evidence type="ECO:0000259" key="5">
    <source>
        <dbReference type="Pfam" id="PF00535"/>
    </source>
</evidence>
<keyword evidence="4" id="KW-0472">Membrane</keyword>
<sequence>MDDLVVIIILNWNGADVTNECIDSLLKLSYRNYKIIIVDNGSVDNSLNSIALKSPNIDVLPLIHNQGFTGGNIAGLRYASNKYNSKFVLMLNNDTIVEPDFLTMMMATIVNVPECYAVVPKIYYYDDPSLIWFAGGRVSRISGVVTHYGLNRRDSPKYSIPCETKFMNGCCALISIDAINQLGFLDNQFFANSEDADYSLRILDSNHKIYYEPKAIIFHKVSHSFKSNKGKWLAFYLAARGIVLLQRKHLSGLSLILFYFVFSLRWVAYLTLKLLLVLDFKSIKAIYNGAYDGLKGRLRFVGQS</sequence>
<name>A0A916UBH7_9SPHI</name>
<organism evidence="6 7">
    <name type="scientific">Pedobacter quisquiliarum</name>
    <dbReference type="NCBI Taxonomy" id="1834438"/>
    <lineage>
        <taxon>Bacteria</taxon>
        <taxon>Pseudomonadati</taxon>
        <taxon>Bacteroidota</taxon>
        <taxon>Sphingobacteriia</taxon>
        <taxon>Sphingobacteriales</taxon>
        <taxon>Sphingobacteriaceae</taxon>
        <taxon>Pedobacter</taxon>
    </lineage>
</organism>
<dbReference type="PANTHER" id="PTHR43179">
    <property type="entry name" value="RHAMNOSYLTRANSFERASE WBBL"/>
    <property type="match status" value="1"/>
</dbReference>
<gene>
    <name evidence="6" type="ORF">GCM10011387_18250</name>
</gene>
<evidence type="ECO:0000313" key="7">
    <source>
        <dbReference type="Proteomes" id="UP000651668"/>
    </source>
</evidence>
<dbReference type="Gene3D" id="3.90.550.10">
    <property type="entry name" value="Spore Coat Polysaccharide Biosynthesis Protein SpsA, Chain A"/>
    <property type="match status" value="1"/>
</dbReference>
<dbReference type="EMBL" id="BMIL01000005">
    <property type="protein sequence ID" value="GGC64950.1"/>
    <property type="molecule type" value="Genomic_DNA"/>
</dbReference>
<keyword evidence="4" id="KW-1133">Transmembrane helix</keyword>
<reference evidence="6" key="2">
    <citation type="submission" date="2020-09" db="EMBL/GenBank/DDBJ databases">
        <authorList>
            <person name="Sun Q."/>
            <person name="Zhou Y."/>
        </authorList>
    </citation>
    <scope>NUCLEOTIDE SEQUENCE</scope>
    <source>
        <strain evidence="6">CGMCC 1.15343</strain>
    </source>
</reference>
<feature type="domain" description="Glycosyltransferase 2-like" evidence="5">
    <location>
        <begin position="7"/>
        <end position="182"/>
    </location>
</feature>
<dbReference type="GO" id="GO:0016757">
    <property type="term" value="F:glycosyltransferase activity"/>
    <property type="evidence" value="ECO:0007669"/>
    <property type="project" value="UniProtKB-KW"/>
</dbReference>
<proteinExistence type="inferred from homology"/>
<evidence type="ECO:0000256" key="1">
    <source>
        <dbReference type="ARBA" id="ARBA00006739"/>
    </source>
</evidence>
<dbReference type="RefSeq" id="WP_188626573.1">
    <property type="nucleotide sequence ID" value="NZ_BMIL01000005.1"/>
</dbReference>
<dbReference type="InterPro" id="IPR029044">
    <property type="entry name" value="Nucleotide-diphossugar_trans"/>
</dbReference>
<reference evidence="6" key="1">
    <citation type="journal article" date="2014" name="Int. J. Syst. Evol. Microbiol.">
        <title>Complete genome sequence of Corynebacterium casei LMG S-19264T (=DSM 44701T), isolated from a smear-ripened cheese.</title>
        <authorList>
            <consortium name="US DOE Joint Genome Institute (JGI-PGF)"/>
            <person name="Walter F."/>
            <person name="Albersmeier A."/>
            <person name="Kalinowski J."/>
            <person name="Ruckert C."/>
        </authorList>
    </citation>
    <scope>NUCLEOTIDE SEQUENCE</scope>
    <source>
        <strain evidence="6">CGMCC 1.15343</strain>
    </source>
</reference>
<dbReference type="CDD" id="cd04186">
    <property type="entry name" value="GT_2_like_c"/>
    <property type="match status" value="1"/>
</dbReference>
<dbReference type="InterPro" id="IPR001173">
    <property type="entry name" value="Glyco_trans_2-like"/>
</dbReference>
<comment type="similarity">
    <text evidence="1">Belongs to the glycosyltransferase 2 family.</text>
</comment>
<keyword evidence="3 6" id="KW-0808">Transferase</keyword>
<accession>A0A916UBH7</accession>
<evidence type="ECO:0000313" key="6">
    <source>
        <dbReference type="EMBL" id="GGC64950.1"/>
    </source>
</evidence>
<keyword evidence="7" id="KW-1185">Reference proteome</keyword>
<evidence type="ECO:0000256" key="3">
    <source>
        <dbReference type="ARBA" id="ARBA00022679"/>
    </source>
</evidence>
<comment type="caution">
    <text evidence="6">The sequence shown here is derived from an EMBL/GenBank/DDBJ whole genome shotgun (WGS) entry which is preliminary data.</text>
</comment>
<dbReference type="AlphaFoldDB" id="A0A916UBH7"/>
<dbReference type="Pfam" id="PF00535">
    <property type="entry name" value="Glycos_transf_2"/>
    <property type="match status" value="1"/>
</dbReference>
<evidence type="ECO:0000256" key="4">
    <source>
        <dbReference type="SAM" id="Phobius"/>
    </source>
</evidence>
<dbReference type="Proteomes" id="UP000651668">
    <property type="component" value="Unassembled WGS sequence"/>
</dbReference>
<dbReference type="SUPFAM" id="SSF53448">
    <property type="entry name" value="Nucleotide-diphospho-sugar transferases"/>
    <property type="match status" value="1"/>
</dbReference>